<reference evidence="2 3" key="1">
    <citation type="journal article" date="2014" name="BMC Genomics">
        <title>Oil accumulation mechanisms of the oleaginous microalga Chlorella protothecoides revealed through its genome, transcriptomes, and proteomes.</title>
        <authorList>
            <person name="Gao C."/>
            <person name="Wang Y."/>
            <person name="Shen Y."/>
            <person name="Yan D."/>
            <person name="He X."/>
            <person name="Dai J."/>
            <person name="Wu Q."/>
        </authorList>
    </citation>
    <scope>NUCLEOTIDE SEQUENCE [LARGE SCALE GENOMIC DNA]</scope>
    <source>
        <strain evidence="2 3">0710</strain>
    </source>
</reference>
<keyword evidence="1" id="KW-1133">Transmembrane helix</keyword>
<evidence type="ECO:0000313" key="3">
    <source>
        <dbReference type="Proteomes" id="UP000028924"/>
    </source>
</evidence>
<protein>
    <submittedName>
        <fullName evidence="2">Uncharacterized protein</fullName>
    </submittedName>
</protein>
<keyword evidence="1" id="KW-0812">Transmembrane</keyword>
<feature type="transmembrane region" description="Helical" evidence="1">
    <location>
        <begin position="170"/>
        <end position="191"/>
    </location>
</feature>
<keyword evidence="1" id="KW-0472">Membrane</keyword>
<dbReference type="RefSeq" id="XP_011401995.1">
    <property type="nucleotide sequence ID" value="XM_011403693.1"/>
</dbReference>
<organism evidence="2 3">
    <name type="scientific">Auxenochlorella protothecoides</name>
    <name type="common">Green microalga</name>
    <name type="synonym">Chlorella protothecoides</name>
    <dbReference type="NCBI Taxonomy" id="3075"/>
    <lineage>
        <taxon>Eukaryota</taxon>
        <taxon>Viridiplantae</taxon>
        <taxon>Chlorophyta</taxon>
        <taxon>core chlorophytes</taxon>
        <taxon>Trebouxiophyceae</taxon>
        <taxon>Chlorellales</taxon>
        <taxon>Chlorellaceae</taxon>
        <taxon>Auxenochlorella</taxon>
    </lineage>
</organism>
<dbReference type="Proteomes" id="UP000028924">
    <property type="component" value="Unassembled WGS sequence"/>
</dbReference>
<name>A0A087ST92_AUXPR</name>
<sequence>MFARGKAHRTATNCPHMQRFEAVVESIADVATYHQVAQEPSKVEALRRAVHQLAQGEFEAAGVKAKLRDVAYRLPANPDLLKHLSTELQPPTSSEGLDDDIEVEDGNTLALNNICPLSGRQLMDLKRPVQDRIGVVYEEEAVLRYLYDQGGFAKEALCPLAGGQRAGSRLWQFVGLVAALIAARFLLYTYFFQTPSTLVVYVAGYEDPENFVNVNFFLTQGIREGDGAHYVIAVEPDYYLEIMELFPAKLPSNVQIVRVGLRCYNFGTVGWVLQNAGLDLTRFKYFVWLDSSVRGPFLPVYASQKPWHAQLTGLITQETKLVGATISCAGIKLNIEHPTLHVPHVQGYLQATDHVGLKILQGTPFASGVFSCHQNWLVGVRWSEVGASEAVLRAGFNIGSLMLRYAGVDWRDEGVWTCNRGMNPLLDRGYDGANAHPLEIMFVKVQHHQVVTRSPAVVPALQYHVWRLENRTAGARDVARNAFHDMAGVHLAGITAKGPACFDAEMYIAAAPAEYTPSQAWEHFLMFGYREGRAHRFIC</sequence>
<dbReference type="GeneID" id="23615501"/>
<dbReference type="OrthoDB" id="526941at2759"/>
<proteinExistence type="predicted"/>
<dbReference type="KEGG" id="apro:F751_4110"/>
<evidence type="ECO:0000256" key="1">
    <source>
        <dbReference type="SAM" id="Phobius"/>
    </source>
</evidence>
<accession>A0A087ST92</accession>
<dbReference type="AlphaFoldDB" id="A0A087ST92"/>
<keyword evidence="3" id="KW-1185">Reference proteome</keyword>
<gene>
    <name evidence="2" type="ORF">F751_4110</name>
</gene>
<dbReference type="EMBL" id="KL662184">
    <property type="protein sequence ID" value="KFM28946.1"/>
    <property type="molecule type" value="Genomic_DNA"/>
</dbReference>
<evidence type="ECO:0000313" key="2">
    <source>
        <dbReference type="EMBL" id="KFM28946.1"/>
    </source>
</evidence>